<protein>
    <submittedName>
        <fullName evidence="2">Uncharacterized protein</fullName>
    </submittedName>
</protein>
<sequence>MSIERLDVTIGYTMSNTVLICFCFQSANTQRRSVYYDESVNGNANWSKTKFQYILYTNGLRNTNTVPIGFNEYLQAHRGQIDQERQSLDAIRLPWLVAVQHHSKPRDNSKILAEREERNKPKEPVVVEPPPQPPIVWYKKPYPVMDNIDFNPDYFPAELLVDGELDLIYKCHLNMVLFTVNRAFEKENICYSILSLRATFTNNSVKLIPDFLNAE</sequence>
<dbReference type="RefSeq" id="XP_020427666.1">
    <property type="nucleotide sequence ID" value="XM_020581796.1"/>
</dbReference>
<gene>
    <name evidence="2" type="ORF">PPL_11036</name>
</gene>
<feature type="region of interest" description="Disordered" evidence="1">
    <location>
        <begin position="106"/>
        <end position="126"/>
    </location>
</feature>
<evidence type="ECO:0000256" key="1">
    <source>
        <dbReference type="SAM" id="MobiDB-lite"/>
    </source>
</evidence>
<dbReference type="InParanoid" id="D3BSR7"/>
<proteinExistence type="predicted"/>
<evidence type="ECO:0000313" key="3">
    <source>
        <dbReference type="Proteomes" id="UP000001396"/>
    </source>
</evidence>
<comment type="caution">
    <text evidence="2">The sequence shown here is derived from an EMBL/GenBank/DDBJ whole genome shotgun (WGS) entry which is preliminary data.</text>
</comment>
<evidence type="ECO:0000313" key="2">
    <source>
        <dbReference type="EMBL" id="EFA75532.1"/>
    </source>
</evidence>
<dbReference type="EMBL" id="ADBJ01000054">
    <property type="protein sequence ID" value="EFA75532.1"/>
    <property type="molecule type" value="Genomic_DNA"/>
</dbReference>
<feature type="compositionally biased region" description="Basic and acidic residues" evidence="1">
    <location>
        <begin position="106"/>
        <end position="125"/>
    </location>
</feature>
<reference evidence="2 3" key="1">
    <citation type="journal article" date="2011" name="Genome Res.">
        <title>Phylogeny-wide analysis of social amoeba genomes highlights ancient origins for complex intercellular communication.</title>
        <authorList>
            <person name="Heidel A.J."/>
            <person name="Lawal H.M."/>
            <person name="Felder M."/>
            <person name="Schilde C."/>
            <person name="Helps N.R."/>
            <person name="Tunggal B."/>
            <person name="Rivero F."/>
            <person name="John U."/>
            <person name="Schleicher M."/>
            <person name="Eichinger L."/>
            <person name="Platzer M."/>
            <person name="Noegel A.A."/>
            <person name="Schaap P."/>
            <person name="Gloeckner G."/>
        </authorList>
    </citation>
    <scope>NUCLEOTIDE SEQUENCE [LARGE SCALE GENOMIC DNA]</scope>
    <source>
        <strain evidence="3">ATCC 26659 / Pp 5 / PN500</strain>
    </source>
</reference>
<keyword evidence="3" id="KW-1185">Reference proteome</keyword>
<dbReference type="AlphaFoldDB" id="D3BSR7"/>
<name>D3BSR7_HETP5</name>
<dbReference type="GeneID" id="31366505"/>
<accession>D3BSR7</accession>
<dbReference type="Proteomes" id="UP000001396">
    <property type="component" value="Unassembled WGS sequence"/>
</dbReference>
<organism evidence="2 3">
    <name type="scientific">Heterostelium pallidum (strain ATCC 26659 / Pp 5 / PN500)</name>
    <name type="common">Cellular slime mold</name>
    <name type="synonym">Polysphondylium pallidum</name>
    <dbReference type="NCBI Taxonomy" id="670386"/>
    <lineage>
        <taxon>Eukaryota</taxon>
        <taxon>Amoebozoa</taxon>
        <taxon>Evosea</taxon>
        <taxon>Eumycetozoa</taxon>
        <taxon>Dictyostelia</taxon>
        <taxon>Acytosteliales</taxon>
        <taxon>Acytosteliaceae</taxon>
        <taxon>Heterostelium</taxon>
    </lineage>
</organism>